<sequence length="339" mass="37244">MSLDLLFRPRTLTSVAVQRKPVPRLIQSLFFKRGIPLLSDTVDLRKISVPMYVLPMVSEVSGATAIPGASRQVTVVPTARFRPSRPSSATDLLNVTANGESVELKPGMGNMLQRVNDAVALDIAVLDDSIEASIELMCSDLLRTGIVTAHADDGISYKVDYQMPTDHVIVLSGTDLWTDPASDPEGLYEDVAQIIQDKTGMRPDTVVQGNNAWRAFRNNAKVKEELNNRGVQSGNRIINIGNTYKGDPYNMAHYVYGGSLPDVHGNTRPLWLDDYVLFGVSDAPCTIEFGLPTDAENTGPTEKFVKSKLIFDPSAIKIVEESRPLATADMRYFFLVKVV</sequence>
<comment type="caution">
    <text evidence="1">The sequence shown here is derived from an EMBL/GenBank/DDBJ whole genome shotgun (WGS) entry which is preliminary data.</text>
</comment>
<proteinExistence type="predicted"/>
<dbReference type="Gene3D" id="3.15.30.10">
    <property type="entry name" value="putative capsid protein of prophage domain like"/>
    <property type="match status" value="1"/>
</dbReference>
<accession>A0ABV4JX21</accession>
<dbReference type="Gene3D" id="3.30.1930.10">
    <property type="entry name" value="capsid protein of prophage domain"/>
    <property type="match status" value="1"/>
</dbReference>
<reference evidence="1 2" key="1">
    <citation type="submission" date="2024-07" db="EMBL/GenBank/DDBJ databases">
        <title>Active virus-host system and metabolic interactions in a Lokiarchaeon culture.</title>
        <authorList>
            <person name="Ponce Toledo R.I."/>
            <person name="Rodrigues Oliveira T."/>
            <person name="Schleper C."/>
        </authorList>
    </citation>
    <scope>NUCLEOTIDE SEQUENCE [LARGE SCALE GENOMIC DNA]</scope>
    <source>
        <strain evidence="1 2">B35</strain>
    </source>
</reference>
<gene>
    <name evidence="1" type="ORF">AB2Z07_11805</name>
</gene>
<keyword evidence="2" id="KW-1185">Reference proteome</keyword>
<protein>
    <submittedName>
        <fullName evidence="1">Major capsid protein</fullName>
    </submittedName>
</protein>
<evidence type="ECO:0000313" key="1">
    <source>
        <dbReference type="EMBL" id="MEZ6854204.1"/>
    </source>
</evidence>
<organism evidence="1 2">
    <name type="scientific">Halodesulfovibrio aestuarii</name>
    <dbReference type="NCBI Taxonomy" id="126333"/>
    <lineage>
        <taxon>Bacteria</taxon>
        <taxon>Pseudomonadati</taxon>
        <taxon>Thermodesulfobacteriota</taxon>
        <taxon>Desulfovibrionia</taxon>
        <taxon>Desulfovibrionales</taxon>
        <taxon>Desulfovibrionaceae</taxon>
        <taxon>Halodesulfovibrio</taxon>
    </lineage>
</organism>
<evidence type="ECO:0000313" key="2">
    <source>
        <dbReference type="Proteomes" id="UP001568358"/>
    </source>
</evidence>
<dbReference type="Proteomes" id="UP001568358">
    <property type="component" value="Unassembled WGS sequence"/>
</dbReference>
<dbReference type="RefSeq" id="WP_371150746.1">
    <property type="nucleotide sequence ID" value="NZ_JBFSOO010000008.1"/>
</dbReference>
<dbReference type="EMBL" id="JBFSOO010000008">
    <property type="protein sequence ID" value="MEZ6854204.1"/>
    <property type="molecule type" value="Genomic_DNA"/>
</dbReference>
<dbReference type="Pfam" id="PF03864">
    <property type="entry name" value="Phage_cap_E"/>
    <property type="match status" value="1"/>
</dbReference>
<dbReference type="InterPro" id="IPR005564">
    <property type="entry name" value="Major_capsid_GpE"/>
</dbReference>
<name>A0ABV4JX21_9BACT</name>